<organism evidence="3 4">
    <name type="scientific">Mytilus galloprovincialis</name>
    <name type="common">Mediterranean mussel</name>
    <dbReference type="NCBI Taxonomy" id="29158"/>
    <lineage>
        <taxon>Eukaryota</taxon>
        <taxon>Metazoa</taxon>
        <taxon>Spiralia</taxon>
        <taxon>Lophotrochozoa</taxon>
        <taxon>Mollusca</taxon>
        <taxon>Bivalvia</taxon>
        <taxon>Autobranchia</taxon>
        <taxon>Pteriomorphia</taxon>
        <taxon>Mytilida</taxon>
        <taxon>Mytiloidea</taxon>
        <taxon>Mytilidae</taxon>
        <taxon>Mytilinae</taxon>
        <taxon>Mytilus</taxon>
    </lineage>
</organism>
<keyword evidence="1" id="KW-0479">Metal-binding</keyword>
<dbReference type="CDD" id="cd19756">
    <property type="entry name" value="Bbox2"/>
    <property type="match status" value="1"/>
</dbReference>
<name>A0A8B6FBM6_MYTGA</name>
<reference evidence="3" key="1">
    <citation type="submission" date="2018-11" db="EMBL/GenBank/DDBJ databases">
        <authorList>
            <person name="Alioto T."/>
            <person name="Alioto T."/>
        </authorList>
    </citation>
    <scope>NUCLEOTIDE SEQUENCE</scope>
</reference>
<proteinExistence type="predicted"/>
<evidence type="ECO:0000313" key="4">
    <source>
        <dbReference type="Proteomes" id="UP000596742"/>
    </source>
</evidence>
<protein>
    <recommendedName>
        <fullName evidence="2">B box-type domain-containing protein</fullName>
    </recommendedName>
</protein>
<dbReference type="CDD" id="cd19757">
    <property type="entry name" value="Bbox1"/>
    <property type="match status" value="1"/>
</dbReference>
<gene>
    <name evidence="3" type="ORF">MGAL_10B022843</name>
</gene>
<dbReference type="InterPro" id="IPR047153">
    <property type="entry name" value="TRIM45/56/19-like"/>
</dbReference>
<evidence type="ECO:0000313" key="3">
    <source>
        <dbReference type="EMBL" id="VDI47655.1"/>
    </source>
</evidence>
<evidence type="ECO:0000256" key="1">
    <source>
        <dbReference type="PROSITE-ProRule" id="PRU00024"/>
    </source>
</evidence>
<dbReference type="Pfam" id="PF00643">
    <property type="entry name" value="zf-B_box"/>
    <property type="match status" value="1"/>
</dbReference>
<dbReference type="AlphaFoldDB" id="A0A8B6FBM6"/>
<dbReference type="Gene3D" id="3.30.160.60">
    <property type="entry name" value="Classic Zinc Finger"/>
    <property type="match status" value="1"/>
</dbReference>
<keyword evidence="1" id="KW-0862">Zinc</keyword>
<dbReference type="InterPro" id="IPR000315">
    <property type="entry name" value="Znf_B-box"/>
</dbReference>
<dbReference type="OrthoDB" id="295536at2759"/>
<dbReference type="PROSITE" id="PS50119">
    <property type="entry name" value="ZF_BBOX"/>
    <property type="match status" value="2"/>
</dbReference>
<dbReference type="EMBL" id="UYJE01006634">
    <property type="protein sequence ID" value="VDI47655.1"/>
    <property type="molecule type" value="Genomic_DNA"/>
</dbReference>
<sequence>MADNISNAEAQMPQLCHMCEENTDIKFKCLDCAFLLCSRCRKLHEKVRTKYVHQIIDLRDKRAISKDSKSIRIHQVRCEFHEDENYIMCCQECQQLVCATCILTMHQKHEMGDMKIIISTKVSKLKQYQEIIDTTILPNISRNYARCDDLMEFHTKRTDIAKTGIHDWKTYLINAVTKLLDQQAELFYEQIDKNMDEIKQNILPERSELDDMKRNINKIRSEIERAINSHDLSQMINLESSIELLLKKVYAQKKKERTNYFEFSQRELKILKLGDLTLKPVFELQCTQSFDTRLSCIDKMASYKHEELLVRNLELKNLCLLKIAHDQIIEIHKWNIDVKDITALQTGEIIVILVDKTDLRLLTKKQHLTSTIISDCTEVFFDTAPQIPTALHTTRENNVIISTVETGRDWLPMDEPCKVEIIVITAEREVISRFIFDKDLFCFPNKITSIGTDICIADSISDYSGRLVTLDNKGKVKWTYGDNETNSVIIADMVSTPLYNVVLLDPCQSVLQALDSKGAFLNTWRLLDFNVTNPYAMTISTDDKILIGCGHTGNNLHVLEFRE</sequence>
<accession>A0A8B6FBM6</accession>
<dbReference type="PANTHER" id="PTHR25462:SF296">
    <property type="entry name" value="MEIOTIC P26, ISOFORM F"/>
    <property type="match status" value="1"/>
</dbReference>
<dbReference type="PANTHER" id="PTHR25462">
    <property type="entry name" value="BONUS, ISOFORM C-RELATED"/>
    <property type="match status" value="1"/>
</dbReference>
<feature type="domain" description="B box-type" evidence="2">
    <location>
        <begin position="73"/>
        <end position="114"/>
    </location>
</feature>
<keyword evidence="4" id="KW-1185">Reference proteome</keyword>
<dbReference type="Proteomes" id="UP000596742">
    <property type="component" value="Unassembled WGS sequence"/>
</dbReference>
<dbReference type="GO" id="GO:0008270">
    <property type="term" value="F:zinc ion binding"/>
    <property type="evidence" value="ECO:0007669"/>
    <property type="project" value="UniProtKB-KW"/>
</dbReference>
<dbReference type="SMART" id="SM00336">
    <property type="entry name" value="BBOX"/>
    <property type="match status" value="2"/>
</dbReference>
<dbReference type="GO" id="GO:0061630">
    <property type="term" value="F:ubiquitin protein ligase activity"/>
    <property type="evidence" value="ECO:0007669"/>
    <property type="project" value="TreeGrafter"/>
</dbReference>
<feature type="domain" description="B box-type" evidence="2">
    <location>
        <begin position="11"/>
        <end position="58"/>
    </location>
</feature>
<dbReference type="SUPFAM" id="SSF57845">
    <property type="entry name" value="B-box zinc-binding domain"/>
    <property type="match status" value="1"/>
</dbReference>
<comment type="caution">
    <text evidence="3">The sequence shown here is derived from an EMBL/GenBank/DDBJ whole genome shotgun (WGS) entry which is preliminary data.</text>
</comment>
<keyword evidence="1" id="KW-0863">Zinc-finger</keyword>
<evidence type="ECO:0000259" key="2">
    <source>
        <dbReference type="PROSITE" id="PS50119"/>
    </source>
</evidence>